<dbReference type="PANTHER" id="PTHR19981:SF1">
    <property type="entry name" value="RHEA, ISOFORM B"/>
    <property type="match status" value="1"/>
</dbReference>
<dbReference type="GO" id="GO:0003779">
    <property type="term" value="F:actin binding"/>
    <property type="evidence" value="ECO:0007669"/>
    <property type="project" value="InterPro"/>
</dbReference>
<dbReference type="GO" id="GO:0030036">
    <property type="term" value="P:actin cytoskeleton organization"/>
    <property type="evidence" value="ECO:0007669"/>
    <property type="project" value="TreeGrafter"/>
</dbReference>
<dbReference type="Proteomes" id="UP000050761">
    <property type="component" value="Unassembled WGS sequence"/>
</dbReference>
<dbReference type="GO" id="GO:0005737">
    <property type="term" value="C:cytoplasm"/>
    <property type="evidence" value="ECO:0007669"/>
    <property type="project" value="TreeGrafter"/>
</dbReference>
<evidence type="ECO:0000259" key="3">
    <source>
        <dbReference type="Pfam" id="PF25177"/>
    </source>
</evidence>
<accession>A0A3P7YV69</accession>
<gene>
    <name evidence="4" type="ORF">HPBE_LOCUS9557</name>
</gene>
<proteinExistence type="predicted"/>
<dbReference type="Pfam" id="PF21692">
    <property type="entry name" value="Talin_R4"/>
    <property type="match status" value="1"/>
</dbReference>
<dbReference type="GO" id="GO:0005925">
    <property type="term" value="C:focal adhesion"/>
    <property type="evidence" value="ECO:0007669"/>
    <property type="project" value="TreeGrafter"/>
</dbReference>
<dbReference type="EMBL" id="UZAH01026476">
    <property type="protein sequence ID" value="VDO81299.1"/>
    <property type="molecule type" value="Genomic_DNA"/>
</dbReference>
<dbReference type="AlphaFoldDB" id="A0A183FPK7"/>
<dbReference type="Pfam" id="PF21896">
    <property type="entry name" value="Talin_IBS2B"/>
    <property type="match status" value="1"/>
</dbReference>
<dbReference type="WBParaSite" id="HPBE_0000955601-mRNA-1">
    <property type="protein sequence ID" value="HPBE_0000955601-mRNA-1"/>
    <property type="gene ID" value="HPBE_0000955601"/>
</dbReference>
<evidence type="ECO:0000313" key="6">
    <source>
        <dbReference type="WBParaSite" id="HPBE_0000955601-mRNA-1"/>
    </source>
</evidence>
<dbReference type="Gene3D" id="1.20.120.230">
    <property type="entry name" value="Alpha-catenin/vinculin-like"/>
    <property type="match status" value="2"/>
</dbReference>
<dbReference type="Pfam" id="PF25177">
    <property type="entry name" value="Talin_VBS2"/>
    <property type="match status" value="1"/>
</dbReference>
<evidence type="ECO:0000259" key="1">
    <source>
        <dbReference type="Pfam" id="PF21692"/>
    </source>
</evidence>
<reference evidence="6" key="2">
    <citation type="submission" date="2019-09" db="UniProtKB">
        <authorList>
            <consortium name="WormBaseParasite"/>
        </authorList>
    </citation>
    <scope>IDENTIFICATION</scope>
</reference>
<dbReference type="GO" id="GO:0005178">
    <property type="term" value="F:integrin binding"/>
    <property type="evidence" value="ECO:0007669"/>
    <property type="project" value="TreeGrafter"/>
</dbReference>
<sequence>MCVCFRAKTISADCEEPVLQEKVIHSATQCAFATSQLVACARVVAPTIESNACQDQLTSAAKQVSHSVTELLHDAEYACERSRSDGRQSLGDIHEAARQVTHALDSLLEHVKTSPKITKTTEEEQYNEVLRTTHKLIATQGPSEDLTREAKKVIRHSQILMEQFEQEAHERPEQKDRLLAAARRVATATSDMIDATRECESRPTEAESEMQLRNAAERLVTVTNETTSEQQAKHIMEKLEQAARQTAYEATQTIAAANAAKVQLSLRVSWHGAMLECSPWSRATGFCAPEYFSSAFFRSFSGGFSG</sequence>
<keyword evidence="5" id="KW-1185">Reference proteome</keyword>
<protein>
    <submittedName>
        <fullName evidence="6">I/LWEQ domain-containing protein</fullName>
    </submittedName>
</protein>
<dbReference type="Gene3D" id="1.20.1420.10">
    <property type="entry name" value="Talin, central domain"/>
    <property type="match status" value="1"/>
</dbReference>
<reference evidence="4 5" key="1">
    <citation type="submission" date="2018-11" db="EMBL/GenBank/DDBJ databases">
        <authorList>
            <consortium name="Pathogen Informatics"/>
        </authorList>
    </citation>
    <scope>NUCLEOTIDE SEQUENCE [LARGE SCALE GENOMIC DNA]</scope>
</reference>
<dbReference type="InterPro" id="IPR054082">
    <property type="entry name" value="Talin_IBS2B"/>
</dbReference>
<feature type="domain" description="Talin-1/2 VBS2" evidence="3">
    <location>
        <begin position="128"/>
        <end position="227"/>
    </location>
</feature>
<name>A0A183FPK7_HELPZ</name>
<feature type="domain" description="Talin IBS2B" evidence="2">
    <location>
        <begin position="20"/>
        <end position="110"/>
    </location>
</feature>
<dbReference type="InterPro" id="IPR057346">
    <property type="entry name" value="Talin1/2_VBS2"/>
</dbReference>
<dbReference type="InterPro" id="IPR035964">
    <property type="entry name" value="I/LWEQ_dom_sf"/>
</dbReference>
<evidence type="ECO:0000313" key="4">
    <source>
        <dbReference type="EMBL" id="VDO81299.1"/>
    </source>
</evidence>
<organism evidence="5 6">
    <name type="scientific">Heligmosomoides polygyrus</name>
    <name type="common">Parasitic roundworm</name>
    <dbReference type="NCBI Taxonomy" id="6339"/>
    <lineage>
        <taxon>Eukaryota</taxon>
        <taxon>Metazoa</taxon>
        <taxon>Ecdysozoa</taxon>
        <taxon>Nematoda</taxon>
        <taxon>Chromadorea</taxon>
        <taxon>Rhabditida</taxon>
        <taxon>Rhabditina</taxon>
        <taxon>Rhabditomorpha</taxon>
        <taxon>Strongyloidea</taxon>
        <taxon>Heligmosomidae</taxon>
        <taxon>Heligmosomoides</taxon>
    </lineage>
</organism>
<accession>A0A183FPK7</accession>
<evidence type="ECO:0000313" key="5">
    <source>
        <dbReference type="Proteomes" id="UP000050761"/>
    </source>
</evidence>
<dbReference type="InterPro" id="IPR049108">
    <property type="entry name" value="Talin_R4"/>
</dbReference>
<dbReference type="OrthoDB" id="10262320at2759"/>
<dbReference type="GO" id="GO:0098609">
    <property type="term" value="P:cell-cell adhesion"/>
    <property type="evidence" value="ECO:0007669"/>
    <property type="project" value="TreeGrafter"/>
</dbReference>
<feature type="domain" description="Talin R4" evidence="1">
    <location>
        <begin position="238"/>
        <end position="262"/>
    </location>
</feature>
<dbReference type="PANTHER" id="PTHR19981">
    <property type="entry name" value="TALIN"/>
    <property type="match status" value="1"/>
</dbReference>
<evidence type="ECO:0000259" key="2">
    <source>
        <dbReference type="Pfam" id="PF21896"/>
    </source>
</evidence>
<dbReference type="SUPFAM" id="SSF109885">
    <property type="entry name" value="I/LWEQ domain"/>
    <property type="match status" value="2"/>
</dbReference>
<dbReference type="GO" id="GO:0005886">
    <property type="term" value="C:plasma membrane"/>
    <property type="evidence" value="ECO:0007669"/>
    <property type="project" value="TreeGrafter"/>
</dbReference>